<gene>
    <name evidence="1" type="ORF">METZ01_LOCUS218428</name>
</gene>
<reference evidence="1" key="1">
    <citation type="submission" date="2018-05" db="EMBL/GenBank/DDBJ databases">
        <authorList>
            <person name="Lanie J.A."/>
            <person name="Ng W.-L."/>
            <person name="Kazmierczak K.M."/>
            <person name="Andrzejewski T.M."/>
            <person name="Davidsen T.M."/>
            <person name="Wayne K.J."/>
            <person name="Tettelin H."/>
            <person name="Glass J.I."/>
            <person name="Rusch D."/>
            <person name="Podicherti R."/>
            <person name="Tsui H.-C.T."/>
            <person name="Winkler M.E."/>
        </authorList>
    </citation>
    <scope>NUCLEOTIDE SEQUENCE</scope>
</reference>
<sequence>MKKKRLKGNEKLRAVYANAASALTV</sequence>
<dbReference type="EMBL" id="UINC01051427">
    <property type="protein sequence ID" value="SVB65574.1"/>
    <property type="molecule type" value="Genomic_DNA"/>
</dbReference>
<evidence type="ECO:0000313" key="1">
    <source>
        <dbReference type="EMBL" id="SVB65574.1"/>
    </source>
</evidence>
<protein>
    <submittedName>
        <fullName evidence="1">Uncharacterized protein</fullName>
    </submittedName>
</protein>
<feature type="non-terminal residue" evidence="1">
    <location>
        <position position="25"/>
    </location>
</feature>
<dbReference type="AlphaFoldDB" id="A0A382FT68"/>
<proteinExistence type="predicted"/>
<organism evidence="1">
    <name type="scientific">marine metagenome</name>
    <dbReference type="NCBI Taxonomy" id="408172"/>
    <lineage>
        <taxon>unclassified sequences</taxon>
        <taxon>metagenomes</taxon>
        <taxon>ecological metagenomes</taxon>
    </lineage>
</organism>
<accession>A0A382FT68</accession>
<name>A0A382FT68_9ZZZZ</name>